<dbReference type="AlphaFoldDB" id="A0A5M8PC56"/>
<name>A0A5M8PC56_9LECA</name>
<reference evidence="2 3" key="1">
    <citation type="submission" date="2019-09" db="EMBL/GenBank/DDBJ databases">
        <title>The hologenome of the rock-dwelling lichen Lasallia pustulata.</title>
        <authorList>
            <person name="Greshake Tzovaras B."/>
            <person name="Segers F."/>
            <person name="Bicker A."/>
            <person name="Dal Grande F."/>
            <person name="Otte J."/>
            <person name="Hankeln T."/>
            <person name="Schmitt I."/>
            <person name="Ebersberger I."/>
        </authorList>
    </citation>
    <scope>NUCLEOTIDE SEQUENCE [LARGE SCALE GENOMIC DNA]</scope>
    <source>
        <strain evidence="2">A1-1</strain>
    </source>
</reference>
<comment type="caution">
    <text evidence="2">The sequence shown here is derived from an EMBL/GenBank/DDBJ whole genome shotgun (WGS) entry which is preliminary data.</text>
</comment>
<feature type="transmembrane region" description="Helical" evidence="1">
    <location>
        <begin position="81"/>
        <end position="99"/>
    </location>
</feature>
<evidence type="ECO:0000313" key="2">
    <source>
        <dbReference type="EMBL" id="KAA6406576.1"/>
    </source>
</evidence>
<feature type="transmembrane region" description="Helical" evidence="1">
    <location>
        <begin position="105"/>
        <end position="129"/>
    </location>
</feature>
<protein>
    <submittedName>
        <fullName evidence="2">Uncharacterized protein</fullName>
    </submittedName>
</protein>
<keyword evidence="1" id="KW-0472">Membrane</keyword>
<keyword evidence="1" id="KW-0812">Transmembrane</keyword>
<evidence type="ECO:0000313" key="3">
    <source>
        <dbReference type="Proteomes" id="UP000324767"/>
    </source>
</evidence>
<accession>A0A5M8PC56</accession>
<proteinExistence type="predicted"/>
<evidence type="ECO:0000256" key="1">
    <source>
        <dbReference type="SAM" id="Phobius"/>
    </source>
</evidence>
<dbReference type="Proteomes" id="UP000324767">
    <property type="component" value="Unassembled WGS sequence"/>
</dbReference>
<keyword evidence="1" id="KW-1133">Transmembrane helix</keyword>
<gene>
    <name evidence="2" type="ORF">FRX48_09631</name>
</gene>
<organism evidence="2 3">
    <name type="scientific">Lasallia pustulata</name>
    <dbReference type="NCBI Taxonomy" id="136370"/>
    <lineage>
        <taxon>Eukaryota</taxon>
        <taxon>Fungi</taxon>
        <taxon>Dikarya</taxon>
        <taxon>Ascomycota</taxon>
        <taxon>Pezizomycotina</taxon>
        <taxon>Lecanoromycetes</taxon>
        <taxon>OSLEUM clade</taxon>
        <taxon>Umbilicariomycetidae</taxon>
        <taxon>Umbilicariales</taxon>
        <taxon>Umbilicariaceae</taxon>
        <taxon>Lasallia</taxon>
    </lineage>
</organism>
<sequence length="162" mass="18429">MPFLRTRYGSRIDIPLGMPAEEAFAEACQHLDVRPSYKARYLYYRIGSIRAMYTNHPVFCGEDQELFLHTSPSRVAISWKVLSPLLFCVVLAAFALHYAPVEGTIPLYLSSTAGTLSTLCAMSLMFIPWHEVGILLKRDKIYGRYGLRSYITRDSLSMKLPQ</sequence>
<dbReference type="EMBL" id="VXIT01000025">
    <property type="protein sequence ID" value="KAA6406576.1"/>
    <property type="molecule type" value="Genomic_DNA"/>
</dbReference>